<dbReference type="PANTHER" id="PTHR43617:SF34">
    <property type="entry name" value="PUTATIVE-RELATED"/>
    <property type="match status" value="1"/>
</dbReference>
<dbReference type="Gene3D" id="3.40.630.30">
    <property type="match status" value="1"/>
</dbReference>
<comment type="caution">
    <text evidence="2">The sequence shown here is derived from an EMBL/GenBank/DDBJ whole genome shotgun (WGS) entry which is preliminary data.</text>
</comment>
<dbReference type="InterPro" id="IPR000182">
    <property type="entry name" value="GNAT_dom"/>
</dbReference>
<dbReference type="InterPro" id="IPR016181">
    <property type="entry name" value="Acyl_CoA_acyltransferase"/>
</dbReference>
<dbReference type="SUPFAM" id="SSF55729">
    <property type="entry name" value="Acyl-CoA N-acyltransferases (Nat)"/>
    <property type="match status" value="1"/>
</dbReference>
<dbReference type="EMBL" id="JAUSTR010000003">
    <property type="protein sequence ID" value="MDQ0162236.1"/>
    <property type="molecule type" value="Genomic_DNA"/>
</dbReference>
<evidence type="ECO:0000259" key="1">
    <source>
        <dbReference type="PROSITE" id="PS51186"/>
    </source>
</evidence>
<dbReference type="InterPro" id="IPR050276">
    <property type="entry name" value="MshD_Acetyltransferase"/>
</dbReference>
<gene>
    <name evidence="2" type="ORF">J2S06_001312</name>
</gene>
<organism evidence="2 3">
    <name type="scientific">Aeribacillus alveayuensis</name>
    <dbReference type="NCBI Taxonomy" id="279215"/>
    <lineage>
        <taxon>Bacteria</taxon>
        <taxon>Bacillati</taxon>
        <taxon>Bacillota</taxon>
        <taxon>Bacilli</taxon>
        <taxon>Bacillales</taxon>
        <taxon>Bacillaceae</taxon>
        <taxon>Aeribacillus</taxon>
    </lineage>
</organism>
<evidence type="ECO:0000313" key="2">
    <source>
        <dbReference type="EMBL" id="MDQ0162236.1"/>
    </source>
</evidence>
<feature type="domain" description="N-acetyltransferase" evidence="1">
    <location>
        <begin position="1"/>
        <end position="140"/>
    </location>
</feature>
<reference evidence="2 3" key="1">
    <citation type="submission" date="2023-07" db="EMBL/GenBank/DDBJ databases">
        <title>Genomic Encyclopedia of Type Strains, Phase IV (KMG-IV): sequencing the most valuable type-strain genomes for metagenomic binning, comparative biology and taxonomic classification.</title>
        <authorList>
            <person name="Goeker M."/>
        </authorList>
    </citation>
    <scope>NUCLEOTIDE SEQUENCE [LARGE SCALE GENOMIC DNA]</scope>
    <source>
        <strain evidence="2 3">DSM 19092</strain>
    </source>
</reference>
<dbReference type="Proteomes" id="UP001225646">
    <property type="component" value="Unassembled WGS sequence"/>
</dbReference>
<protein>
    <submittedName>
        <fullName evidence="2">Ribosomal protein S18 acetylase RimI-like enzyme</fullName>
    </submittedName>
</protein>
<keyword evidence="3" id="KW-1185">Reference proteome</keyword>
<proteinExistence type="predicted"/>
<name>A0ABT9VMQ0_9BACI</name>
<accession>A0ABT9VMQ0</accession>
<evidence type="ECO:0000313" key="3">
    <source>
        <dbReference type="Proteomes" id="UP001225646"/>
    </source>
</evidence>
<dbReference type="CDD" id="cd04301">
    <property type="entry name" value="NAT_SF"/>
    <property type="match status" value="1"/>
</dbReference>
<dbReference type="PANTHER" id="PTHR43617">
    <property type="entry name" value="L-AMINO ACID N-ACETYLTRANSFERASE"/>
    <property type="match status" value="1"/>
</dbReference>
<dbReference type="PROSITE" id="PS51186">
    <property type="entry name" value="GNAT"/>
    <property type="match status" value="1"/>
</dbReference>
<sequence length="143" mass="16784">MIEIKLASLQQLYEISILNEWMKKGNSRKDSLYKAIQKGDCFVATEADKIVGYITFSRSFFDNWFIKLLYVDTAYRRKGIASQLINEVMKHCVTEKLFVSTNESNEAMKSLLNKLGFIQSGYLDHINQIEREIFYVKKLNHER</sequence>
<dbReference type="Pfam" id="PF00583">
    <property type="entry name" value="Acetyltransf_1"/>
    <property type="match status" value="1"/>
</dbReference>
<dbReference type="RefSeq" id="WP_044749429.1">
    <property type="nucleotide sequence ID" value="NZ_JAUSTR010000003.1"/>
</dbReference>